<dbReference type="GO" id="GO:0005869">
    <property type="term" value="C:dynactin complex"/>
    <property type="evidence" value="ECO:0007669"/>
    <property type="project" value="InterPro"/>
</dbReference>
<comment type="subunit">
    <text evidence="14">Subunit of dynactin, a multiprotein complex part of a tripartite complex with dynein and a adapter, such as BICDL1, BICD2 or HOOK3. The dynactin complex is built around ACTR1A/ACTB filament and consists of an actin-related filament composed of a shoulder domain, a pointed end and a barbed end. Its length is defined by its flexible shoulder domain. The soulder is composed of 2 DCTN1 subunits, 4 DCTN2 and 2 DCTN3. The 4 DCNT2 (via N-terminus) bind the ACTR1A filament and act as molecular rulers to determine the length. The pointed end is important for binding dynein-dynactin cargo adapters. Consists of 4 subunits: ACTR10, DCNT4, DCTN5 and DCTN6. The barbed end is composed of a CAPZA1:CAPZB heterodimers, which binds ACTR1A/ACTB filament and dynactin and stabilizes dynactin. Interacts with ATP7B, but not ATP7A, in a copper-dependent manner. Interacts with ANK2; this interaction is required for localization at costameres. Interacts with N4BP2L1.</text>
</comment>
<evidence type="ECO:0000256" key="2">
    <source>
        <dbReference type="ARBA" id="ARBA00004529"/>
    </source>
</evidence>
<dbReference type="GO" id="GO:0005938">
    <property type="term" value="C:cell cortex"/>
    <property type="evidence" value="ECO:0007669"/>
    <property type="project" value="UniProtKB-SubCell"/>
</dbReference>
<dbReference type="Pfam" id="PF05502">
    <property type="entry name" value="Dynactin_p62"/>
    <property type="match status" value="2"/>
</dbReference>
<keyword evidence="8" id="KW-0832">Ubl conjugation</keyword>
<protein>
    <recommendedName>
        <fullName evidence="13">Dynactin subunit 4</fullName>
    </recommendedName>
</protein>
<sequence length="498" mass="56384">MAHFLANTTVQYVCACGILNPLTKLFFCRHCLAMRCDFCLCHEVDSHFCSNCVENIPSSEAKLKKYKCSSCFDCPSCQHTLTARANTVTVPRKGDEEAAPKEAAGDGKQPAVITRKMYYLTCLDCRWTSRDVGIPDQTVATGSWPESEYSHATRFALLMEHYQAVVLRDKQERQDYQRRKAPKQHKYPSLTDRTGLTVSMIRRQMGWSDKTPSKAKPIDVNPSEATEEVNQLPNSIFTDPVNLRELTTIRQQLAQPAGQPITVRHLFPQHKSLSIKRSLRCRQCEHNLIKPEYNPSSIKYRIQLFAAHHVPDIRIAMLPDKLCGGVKAIMQLKFSNPTIHEMTVAIKELPSTDEETVLIEEMKKATVTSTPTSLNASLSRQVSLTEEPRFVDKRVTAKLEQPEDSFVLPHRDDAAEFDEDMQLPREDPKFIVWRRANRACVELSVEPQDNLAPGSDVIIGFTVQYSYVNTVQVPEKKDPQTHTLTSRVYINCGALSAK</sequence>
<keyword evidence="7" id="KW-0597">Phosphoprotein</keyword>
<evidence type="ECO:0000256" key="9">
    <source>
        <dbReference type="ARBA" id="ARBA00022990"/>
    </source>
</evidence>
<evidence type="ECO:0000256" key="12">
    <source>
        <dbReference type="ARBA" id="ARBA00034776"/>
    </source>
</evidence>
<dbReference type="GO" id="GO:0001725">
    <property type="term" value="C:stress fiber"/>
    <property type="evidence" value="ECO:0007669"/>
    <property type="project" value="UniProtKB-SubCell"/>
</dbReference>
<accession>A0A6B2E955</accession>
<keyword evidence="11" id="KW-0206">Cytoskeleton</keyword>
<reference evidence="15" key="1">
    <citation type="submission" date="2019-10" db="EMBL/GenBank/DDBJ databases">
        <title>Short sand fly seasons in Tbilisi, Georgia, hinder development of host immunity to saliva of the visceral leishmaniasis vector Phlebotomus kandelakii.</title>
        <authorList>
            <person name="Oliveira F."/>
            <person name="Giorgobiani E."/>
            <person name="Guimaraes-Costa A.B."/>
            <person name="Abdeladhim M."/>
            <person name="Oristian J."/>
            <person name="Tskhvaradze L."/>
            <person name="Tsertsvadze N."/>
            <person name="Zakalashvili M."/>
            <person name="Valenzuela J.G."/>
            <person name="Kamhawi S."/>
        </authorList>
    </citation>
    <scope>NUCLEOTIDE SEQUENCE</scope>
    <source>
        <strain evidence="15">Wild-capture in Tbilisi</strain>
        <tissue evidence="15">Salivary glands</tissue>
    </source>
</reference>
<dbReference type="InterPro" id="IPR008603">
    <property type="entry name" value="DCTN4"/>
</dbReference>
<evidence type="ECO:0000256" key="14">
    <source>
        <dbReference type="ARBA" id="ARBA00093507"/>
    </source>
</evidence>
<dbReference type="EMBL" id="GIFK01001419">
    <property type="protein sequence ID" value="NBJ59122.1"/>
    <property type="molecule type" value="Transcribed_RNA"/>
</dbReference>
<dbReference type="PANTHER" id="PTHR13034:SF2">
    <property type="entry name" value="DYNACTIN SUBUNIT 4"/>
    <property type="match status" value="1"/>
</dbReference>
<dbReference type="GO" id="GO:0030016">
    <property type="term" value="C:myofibril"/>
    <property type="evidence" value="ECO:0007669"/>
    <property type="project" value="UniProtKB-SubCell"/>
</dbReference>
<dbReference type="PANTHER" id="PTHR13034">
    <property type="entry name" value="DYNACTIN P62 SUBUNIT"/>
    <property type="match status" value="1"/>
</dbReference>
<evidence type="ECO:0000256" key="5">
    <source>
        <dbReference type="ARBA" id="ARBA00022490"/>
    </source>
</evidence>
<comment type="subcellular location">
    <subcellularLocation>
        <location evidence="3">Cytoplasm</location>
        <location evidence="3">Cell cortex</location>
    </subcellularLocation>
    <subcellularLocation>
        <location evidence="1">Cytoplasm</location>
        <location evidence="1">Cytoskeleton</location>
        <location evidence="1">Microtubule organizing center</location>
        <location evidence="1">Centrosome</location>
    </subcellularLocation>
    <subcellularLocation>
        <location evidence="2">Cytoplasm</location>
        <location evidence="2">Cytoskeleton</location>
        <location evidence="2">Stress fiber</location>
    </subcellularLocation>
    <subcellularLocation>
        <location evidence="4">Cytoplasm</location>
        <location evidence="4">Myofibril</location>
    </subcellularLocation>
</comment>
<evidence type="ECO:0000256" key="11">
    <source>
        <dbReference type="ARBA" id="ARBA00023212"/>
    </source>
</evidence>
<comment type="similarity">
    <text evidence="12">Belongs to the dynactin subunit 4 family.</text>
</comment>
<evidence type="ECO:0000256" key="7">
    <source>
        <dbReference type="ARBA" id="ARBA00022553"/>
    </source>
</evidence>
<name>A0A6B2E955_9DIPT</name>
<evidence type="ECO:0000256" key="13">
    <source>
        <dbReference type="ARBA" id="ARBA00034864"/>
    </source>
</evidence>
<evidence type="ECO:0000256" key="10">
    <source>
        <dbReference type="ARBA" id="ARBA00023054"/>
    </source>
</evidence>
<evidence type="ECO:0000256" key="3">
    <source>
        <dbReference type="ARBA" id="ARBA00004544"/>
    </source>
</evidence>
<evidence type="ECO:0000256" key="8">
    <source>
        <dbReference type="ARBA" id="ARBA00022843"/>
    </source>
</evidence>
<dbReference type="GO" id="GO:0005813">
    <property type="term" value="C:centrosome"/>
    <property type="evidence" value="ECO:0007669"/>
    <property type="project" value="UniProtKB-SubCell"/>
</dbReference>
<proteinExistence type="inferred from homology"/>
<evidence type="ECO:0000313" key="15">
    <source>
        <dbReference type="EMBL" id="NBJ59122.1"/>
    </source>
</evidence>
<keyword evidence="10" id="KW-0175">Coiled coil</keyword>
<keyword evidence="6" id="KW-1017">Isopeptide bond</keyword>
<dbReference type="AlphaFoldDB" id="A0A6B2E955"/>
<organism evidence="15">
    <name type="scientific">Phlebotomus kandelakii</name>
    <dbReference type="NCBI Taxonomy" id="1109342"/>
    <lineage>
        <taxon>Eukaryota</taxon>
        <taxon>Metazoa</taxon>
        <taxon>Ecdysozoa</taxon>
        <taxon>Arthropoda</taxon>
        <taxon>Hexapoda</taxon>
        <taxon>Insecta</taxon>
        <taxon>Pterygota</taxon>
        <taxon>Neoptera</taxon>
        <taxon>Endopterygota</taxon>
        <taxon>Diptera</taxon>
        <taxon>Nematocera</taxon>
        <taxon>Psychodoidea</taxon>
        <taxon>Psychodidae</taxon>
        <taxon>Phlebotomus</taxon>
        <taxon>Larroussius</taxon>
    </lineage>
</organism>
<keyword evidence="5" id="KW-0963">Cytoplasm</keyword>
<evidence type="ECO:0000256" key="1">
    <source>
        <dbReference type="ARBA" id="ARBA00004300"/>
    </source>
</evidence>
<keyword evidence="9" id="KW-0007">Acetylation</keyword>
<evidence type="ECO:0000256" key="6">
    <source>
        <dbReference type="ARBA" id="ARBA00022499"/>
    </source>
</evidence>
<evidence type="ECO:0000256" key="4">
    <source>
        <dbReference type="ARBA" id="ARBA00004657"/>
    </source>
</evidence>